<organism evidence="1 2">
    <name type="scientific">Devosia neptuniae</name>
    <dbReference type="NCBI Taxonomy" id="191302"/>
    <lineage>
        <taxon>Bacteria</taxon>
        <taxon>Pseudomonadati</taxon>
        <taxon>Pseudomonadota</taxon>
        <taxon>Alphaproteobacteria</taxon>
        <taxon>Hyphomicrobiales</taxon>
        <taxon>Devosiaceae</taxon>
        <taxon>Devosia</taxon>
    </lineage>
</organism>
<evidence type="ECO:0000313" key="1">
    <source>
        <dbReference type="EMBL" id="UXN67869.1"/>
    </source>
</evidence>
<accession>A0ABY6C6F0</accession>
<proteinExistence type="predicted"/>
<evidence type="ECO:0000313" key="2">
    <source>
        <dbReference type="Proteomes" id="UP001061862"/>
    </source>
</evidence>
<dbReference type="EMBL" id="CP104964">
    <property type="protein sequence ID" value="UXN67869.1"/>
    <property type="molecule type" value="Genomic_DNA"/>
</dbReference>
<dbReference type="SUPFAM" id="SSF56935">
    <property type="entry name" value="Porins"/>
    <property type="match status" value="1"/>
</dbReference>
<protein>
    <submittedName>
        <fullName evidence="1">TonB-dependent receptor</fullName>
    </submittedName>
</protein>
<keyword evidence="1" id="KW-0675">Receptor</keyword>
<sequence length="1118" mass="121251">MGFSIAVDGMHVSGDPIAPDHKRQTDTALARTDIQVTFDGLDAAPSLNVLPADRRSVYRAGEPVRFVIDTNYAAWIERAEVRLYDASSDDLLAVLPGQPGKELLWSMPANTGAEFYYVARVYDRDGRFDETLALPLTRSELSAPSTKDLPVWGDDRTALRNISVYGGTVTVHGTNLPAGGSVRFLGESVPVDASGAFVAKRILPSGDHTIEIAVDDPDGDVVVFNRDINIPSEEWFYVGMADLTVGKRWGDGRIIAANPEEFDGIYAKGRAAFYLKGKIKGEYLLTASGDTGEGPLNEMFSGMLSTDPQALLRRIDPDEYYPVYGDDSVLVDDAPTRGKLYVRLERGPSNVMWGNFRTVVGDSELLRRERVLYGASARLESDAVTAQGAPIYEANVYAAQPGTLPARDVLRGTGGSAYVLRRQDIVAGSETITIERRNAITGLVVSSTTLRAGVDYTINYMQGVIILARPLSSTQRSEGAVQSSSDDVVNLVVQYEFSPPNADLDEFAFGGSGTIRLNDAVTVGAVGMTETMEDESDLRVYGANIRVAPTEDTFIEAEILRSEGRALSSWVSTDGGLTYVQQAAVAADSDAYAYRLHGQADIDDFFEGTFDAIAGFTLEGREAGFSTGELQTQHNTLIFNGFIDAKINDHLALALDYDRISNETGARRDELGAELSYTLNDDWTVSVGLLHRDETRPGGLAKDNGSRTDVGARVTYSPTDDLSVFGFGQATLTHTAGYGRNDRLGVGADLKLGVDWALFGEVSTGSTGPQALAGISHESEPGRRTYIGVRVSPEAQEDLFSDHQTKSGLVLGSEQRINDALTVHAENNYGLFSEAGSTTALYGVKFTPDKFWTGSGTYETGSIRDDDASDFERHAISLGLGYKDEGIEWSSRGELRVEDSADGTRDRTTALLQSGLSVKTADDWRILAGIDGLFSRSDQSTILDGDYVEASVGAAYRPVDNDRLNALFRYTYLYDLPGPDQVSRGGSVLGPAQRSHILSVDANYDLTQFLTVGAKYGVRIGETSETRKSNDFIASTVHLGVLRADLSVLEDWGLLLEGRVLYNTQTSISDFGVLAAVSYDITKELRTTVGYNFGQFSDDLSDLTYDDHGVFFNMAAKF</sequence>
<geneLocation type="plasmid" evidence="1 2">
    <name>p_unnamed1</name>
</geneLocation>
<name>A0ABY6C6F0_9HYPH</name>
<dbReference type="RefSeq" id="WP_262165386.1">
    <property type="nucleotide sequence ID" value="NZ_CP104964.1"/>
</dbReference>
<reference evidence="1 2" key="1">
    <citation type="submission" date="2022-09" db="EMBL/GenBank/DDBJ databases">
        <title>Interaction between co-microsymbionts with complementary sets of symbiotic genes in legume-rhizobium systems.</title>
        <authorList>
            <person name="Safronova V."/>
            <person name="Sazanova A."/>
            <person name="Afonin A."/>
            <person name="Chirak E."/>
        </authorList>
    </citation>
    <scope>NUCLEOTIDE SEQUENCE [LARGE SCALE GENOMIC DNA]</scope>
    <source>
        <strain evidence="1 2">A18/4-1</strain>
        <plasmid evidence="1 2">p_unnamed1</plasmid>
    </source>
</reference>
<dbReference type="Proteomes" id="UP001061862">
    <property type="component" value="Plasmid p_unnamed1"/>
</dbReference>
<gene>
    <name evidence="1" type="ORF">N8A98_02070</name>
</gene>
<keyword evidence="1" id="KW-0614">Plasmid</keyword>
<keyword evidence="2" id="KW-1185">Reference proteome</keyword>